<comment type="catalytic activity">
    <reaction evidence="10">
        <text>N(4)-(alpha-D-Man-(1-&gt;2)-alpha-D-Man-(1-&gt;2)-alpha-D-Man-(1-&gt;3)-[alpha-D-Man-(1-&gt;2)-alpha-D-Man-(1-&gt;3)-[alpha-D-Man-(1-&gt;2)-alpha-D-Man-(1-&gt;6)]-alpha-D-Man-(1-&gt;6)]-beta-D-Man-(1-&gt;4)-beta-D-GlcNAc-(1-&gt;4)-beta-D-GlcNAc)-L-asparaginyl-[protein] (N-glucan mannose isomer 9A1,2,3B1,2,3) + 4 H2O = N(4)-(alpha-D-Man-(1-&gt;3)-[alpha-D-Man-(1-&gt;3)-[alpha-D-Man-(1-&gt;6)]-alpha-D-Man-(1-&gt;6)]-beta-D-Man-(1-&gt;4)-beta-D-GlcNAc-(1-&gt;4)-beta-D-GlcNAc)-L-asparaginyl-[protein] (N-glucan mannose isomer 5A1,2) + 4 beta-D-mannose</text>
        <dbReference type="Rhea" id="RHEA:56008"/>
        <dbReference type="Rhea" id="RHEA-COMP:14356"/>
        <dbReference type="Rhea" id="RHEA-COMP:14367"/>
        <dbReference type="ChEBI" id="CHEBI:15377"/>
        <dbReference type="ChEBI" id="CHEBI:28563"/>
        <dbReference type="ChEBI" id="CHEBI:59087"/>
        <dbReference type="ChEBI" id="CHEBI:139493"/>
        <dbReference type="EC" id="3.2.1.113"/>
    </reaction>
</comment>
<dbReference type="EMBL" id="QZBZ01000465">
    <property type="protein sequence ID" value="TIA29242.1"/>
    <property type="molecule type" value="Genomic_DNA"/>
</dbReference>
<comment type="caution">
    <text evidence="14">The sequence shown here is derived from an EMBL/GenBank/DDBJ whole genome shotgun (WGS) entry which is preliminary data.</text>
</comment>
<protein>
    <recommendedName>
        <fullName evidence="13">alpha-1,2-Mannosidase</fullName>
        <ecNumber evidence="13">3.2.1.-</ecNumber>
    </recommendedName>
</protein>
<dbReference type="EC" id="3.2.1.-" evidence="13"/>
<dbReference type="Pfam" id="PF01532">
    <property type="entry name" value="Glyco_hydro_47"/>
    <property type="match status" value="1"/>
</dbReference>
<comment type="pathway">
    <text evidence="2">Protein modification; protein glycosylation.</text>
</comment>
<dbReference type="InterPro" id="IPR050749">
    <property type="entry name" value="Glycosyl_Hydrolase_47"/>
</dbReference>
<keyword evidence="5 13" id="KW-0378">Hydrolase</keyword>
<dbReference type="GO" id="GO:0036503">
    <property type="term" value="P:ERAD pathway"/>
    <property type="evidence" value="ECO:0007669"/>
    <property type="project" value="UniProtKB-ARBA"/>
</dbReference>
<evidence type="ECO:0000256" key="12">
    <source>
        <dbReference type="PIRSR" id="PIRSR601382-2"/>
    </source>
</evidence>
<feature type="active site" evidence="11">
    <location>
        <position position="333"/>
    </location>
</feature>
<feature type="active site" description="Proton donor" evidence="11">
    <location>
        <position position="188"/>
    </location>
</feature>
<evidence type="ECO:0000256" key="2">
    <source>
        <dbReference type="ARBA" id="ARBA00004922"/>
    </source>
</evidence>
<name>A0A4T0BDB3_AURPU</name>
<dbReference type="GO" id="GO:0005975">
    <property type="term" value="P:carbohydrate metabolic process"/>
    <property type="evidence" value="ECO:0007669"/>
    <property type="project" value="InterPro"/>
</dbReference>
<dbReference type="PRINTS" id="PR00747">
    <property type="entry name" value="GLYHDRLASE47"/>
</dbReference>
<evidence type="ECO:0000256" key="9">
    <source>
        <dbReference type="ARBA" id="ARBA00047669"/>
    </source>
</evidence>
<dbReference type="InterPro" id="IPR001382">
    <property type="entry name" value="Glyco_hydro_47"/>
</dbReference>
<gene>
    <name evidence="14" type="ORF">D6C78_10329</name>
</gene>
<comment type="catalytic activity">
    <reaction evidence="9">
        <text>N(4)-(alpha-D-Man-(1-&gt;2)-alpha-D-Man-(1-&gt;2)-alpha-D-Man-(1-&gt;3)-[alpha-D-Man-(1-&gt;3)-[alpha-D-Man-(1-&gt;2)-alpha-D-Man-(1-&gt;6)]-alpha-D-Man-(1-&gt;6)]-beta-D-Man-(1-&gt;4)-beta-D-GlcNAc-(1-&gt;4)-beta-D-GlcNAc)-L-asparaginyl-[protein] (N-glucan mannose isomer 8A1,2,3B1,3) + 3 H2O = N(4)-(alpha-D-Man-(1-&gt;3)-[alpha-D-Man-(1-&gt;3)-[alpha-D-Man-(1-&gt;6)]-alpha-D-Man-(1-&gt;6)]-beta-D-Man-(1-&gt;4)-beta-D-GlcNAc-(1-&gt;4)-beta-D-GlcNAc)-L-asparaginyl-[protein] (N-glucan mannose isomer 5A1,2) + 3 beta-D-mannose</text>
        <dbReference type="Rhea" id="RHEA:56028"/>
        <dbReference type="Rhea" id="RHEA-COMP:14358"/>
        <dbReference type="Rhea" id="RHEA-COMP:14367"/>
        <dbReference type="ChEBI" id="CHEBI:15377"/>
        <dbReference type="ChEBI" id="CHEBI:28563"/>
        <dbReference type="ChEBI" id="CHEBI:59087"/>
        <dbReference type="ChEBI" id="CHEBI:60628"/>
        <dbReference type="EC" id="3.2.1.113"/>
    </reaction>
</comment>
<keyword evidence="6" id="KW-1015">Disulfide bond</keyword>
<evidence type="ECO:0000256" key="10">
    <source>
        <dbReference type="ARBA" id="ARBA00048605"/>
    </source>
</evidence>
<evidence type="ECO:0000256" key="11">
    <source>
        <dbReference type="PIRSR" id="PIRSR601382-1"/>
    </source>
</evidence>
<accession>A0A4T0BDB3</accession>
<proteinExistence type="inferred from homology"/>
<keyword evidence="4" id="KW-0732">Signal</keyword>
<dbReference type="SUPFAM" id="SSF48225">
    <property type="entry name" value="Seven-hairpin glycosidases"/>
    <property type="match status" value="1"/>
</dbReference>
<sequence>MLGSIVPCRHTTHKVTSASEGQTTDHTLVHTSSIASNQSTSELLQTRRAHESKREAWSARDGAQGHSCLLCDCGSLLQKFTQAGLSTAYKKQGLNRSSPAGTARQRAITAAFQHAWQGYSDHCFGHDTLHPVTNTCEDDFGGWGATAIDSLPTAIMFGNENVTVQILKFIAALDFKAVKGGTRIQVFEVTIRHLAAMVSAWDLLMDPFSYMANDTELRHALYTQMTRLGDVLSCAFDSSSGIPREWIDPTACQSDQGAQNTVAGAGTMILEFARLSDITGNQTYASLAQRAEKYLLEPQPASGEPFPGLLGSFISVETGEILDSQGSWGALADSFYEYLLKAYMYNSDLYGSYLDRWLIAADSTIRWIGSHPYGHPEWTLLPSWDGASLQNSMESLAWFAGGNFILGGMITGNQTLVDYGLSIADAAGAMYNSTKTGLGGEFVIWSTTCDAGGENACESDETFRISDGKFRLRPEVLETWYYAYRATKDSKYRDWSWAAFESINRYCRTETGFSLINDVNDPDGGGKSDSQESFVFAEVMKYVYLSHLEDAWYHVQDSRTGLKNAWVFNTEAHPLRIAGPSR</sequence>
<comment type="similarity">
    <text evidence="3 13">Belongs to the glycosyl hydrolase 47 family.</text>
</comment>
<keyword evidence="12" id="KW-0479">Metal-binding</keyword>
<evidence type="ECO:0000313" key="15">
    <source>
        <dbReference type="Proteomes" id="UP000308724"/>
    </source>
</evidence>
<evidence type="ECO:0000256" key="3">
    <source>
        <dbReference type="ARBA" id="ARBA00007658"/>
    </source>
</evidence>
<feature type="active site" evidence="11">
    <location>
        <position position="475"/>
    </location>
</feature>
<dbReference type="PANTHER" id="PTHR11742">
    <property type="entry name" value="MANNOSYL-OLIGOSACCHARIDE ALPHA-1,2-MANNOSIDASE-RELATED"/>
    <property type="match status" value="1"/>
</dbReference>
<reference evidence="14 15" key="1">
    <citation type="submission" date="2018-10" db="EMBL/GenBank/DDBJ databases">
        <title>Fifty Aureobasidium pullulans genomes reveal a recombining polyextremotolerant generalist.</title>
        <authorList>
            <person name="Gostincar C."/>
            <person name="Turk M."/>
            <person name="Zajc J."/>
            <person name="Gunde-Cimerman N."/>
        </authorList>
    </citation>
    <scope>NUCLEOTIDE SEQUENCE [LARGE SCALE GENOMIC DNA]</scope>
    <source>
        <strain evidence="14 15">EXF-1645</strain>
    </source>
</reference>
<dbReference type="UniPathway" id="UPA00378"/>
<comment type="cofactor">
    <cofactor evidence="1 12">
        <name>Ca(2+)</name>
        <dbReference type="ChEBI" id="CHEBI:29108"/>
    </cofactor>
</comment>
<evidence type="ECO:0000256" key="5">
    <source>
        <dbReference type="ARBA" id="ARBA00022801"/>
    </source>
</evidence>
<dbReference type="GO" id="GO:0016020">
    <property type="term" value="C:membrane"/>
    <property type="evidence" value="ECO:0007669"/>
    <property type="project" value="InterPro"/>
</dbReference>
<keyword evidence="12" id="KW-0106">Calcium</keyword>
<feature type="binding site" evidence="12">
    <location>
        <position position="570"/>
    </location>
    <ligand>
        <name>Ca(2+)</name>
        <dbReference type="ChEBI" id="CHEBI:29108"/>
    </ligand>
</feature>
<dbReference type="GO" id="GO:0005509">
    <property type="term" value="F:calcium ion binding"/>
    <property type="evidence" value="ECO:0007669"/>
    <property type="project" value="InterPro"/>
</dbReference>
<evidence type="ECO:0000256" key="7">
    <source>
        <dbReference type="ARBA" id="ARBA00023180"/>
    </source>
</evidence>
<keyword evidence="7" id="KW-0325">Glycoprotein</keyword>
<evidence type="ECO:0000256" key="4">
    <source>
        <dbReference type="ARBA" id="ARBA00022729"/>
    </source>
</evidence>
<dbReference type="PANTHER" id="PTHR11742:SF101">
    <property type="entry name" value="MANNOSYL-OLIGOSACCHARIDE ALPHA-1,2-MANNOSIDASE 1B"/>
    <property type="match status" value="1"/>
</dbReference>
<dbReference type="Proteomes" id="UP000308724">
    <property type="component" value="Unassembled WGS sequence"/>
</dbReference>
<dbReference type="InterPro" id="IPR036026">
    <property type="entry name" value="Seven-hairpin_glycosidases"/>
</dbReference>
<evidence type="ECO:0000313" key="14">
    <source>
        <dbReference type="EMBL" id="TIA29242.1"/>
    </source>
</evidence>
<feature type="active site" description="Proton donor" evidence="11">
    <location>
        <position position="441"/>
    </location>
</feature>
<evidence type="ECO:0000256" key="13">
    <source>
        <dbReference type="RuleBase" id="RU361193"/>
    </source>
</evidence>
<evidence type="ECO:0000256" key="1">
    <source>
        <dbReference type="ARBA" id="ARBA00001913"/>
    </source>
</evidence>
<dbReference type="GO" id="GO:0005783">
    <property type="term" value="C:endoplasmic reticulum"/>
    <property type="evidence" value="ECO:0007669"/>
    <property type="project" value="TreeGrafter"/>
</dbReference>
<keyword evidence="8 13" id="KW-0326">Glycosidase</keyword>
<dbReference type="Gene3D" id="1.50.10.10">
    <property type="match status" value="1"/>
</dbReference>
<evidence type="ECO:0000256" key="8">
    <source>
        <dbReference type="ARBA" id="ARBA00023295"/>
    </source>
</evidence>
<dbReference type="GO" id="GO:0004571">
    <property type="term" value="F:mannosyl-oligosaccharide 1,2-alpha-mannosidase activity"/>
    <property type="evidence" value="ECO:0007669"/>
    <property type="project" value="UniProtKB-EC"/>
</dbReference>
<dbReference type="AlphaFoldDB" id="A0A4T0BDB3"/>
<evidence type="ECO:0000256" key="6">
    <source>
        <dbReference type="ARBA" id="ARBA00023157"/>
    </source>
</evidence>
<dbReference type="FunFam" id="1.50.10.10:FF:000047">
    <property type="entry name" value="Mannosyl-oligosaccharide alpha-1,2-mannosidase"/>
    <property type="match status" value="1"/>
</dbReference>
<organism evidence="14 15">
    <name type="scientific">Aureobasidium pullulans</name>
    <name type="common">Black yeast</name>
    <name type="synonym">Pullularia pullulans</name>
    <dbReference type="NCBI Taxonomy" id="5580"/>
    <lineage>
        <taxon>Eukaryota</taxon>
        <taxon>Fungi</taxon>
        <taxon>Dikarya</taxon>
        <taxon>Ascomycota</taxon>
        <taxon>Pezizomycotina</taxon>
        <taxon>Dothideomycetes</taxon>
        <taxon>Dothideomycetidae</taxon>
        <taxon>Dothideales</taxon>
        <taxon>Saccotheciaceae</taxon>
        <taxon>Aureobasidium</taxon>
    </lineage>
</organism>
<dbReference type="InterPro" id="IPR012341">
    <property type="entry name" value="6hp_glycosidase-like_sf"/>
</dbReference>